<evidence type="ECO:0000256" key="5">
    <source>
        <dbReference type="SAM" id="MobiDB-lite"/>
    </source>
</evidence>
<feature type="transmembrane region" description="Helical" evidence="6">
    <location>
        <begin position="460"/>
        <end position="479"/>
    </location>
</feature>
<dbReference type="InterPro" id="IPR011701">
    <property type="entry name" value="MFS"/>
</dbReference>
<feature type="transmembrane region" description="Helical" evidence="6">
    <location>
        <begin position="237"/>
        <end position="258"/>
    </location>
</feature>
<reference evidence="7 8" key="1">
    <citation type="submission" date="2015-12" db="EMBL/GenBank/DDBJ databases">
        <title>The genome of Folsomia candida.</title>
        <authorList>
            <person name="Faddeeva A."/>
            <person name="Derks M.F."/>
            <person name="Anvar Y."/>
            <person name="Smit S."/>
            <person name="Van Straalen N."/>
            <person name="Roelofs D."/>
        </authorList>
    </citation>
    <scope>NUCLEOTIDE SEQUENCE [LARGE SCALE GENOMIC DNA]</scope>
    <source>
        <strain evidence="7 8">VU population</strain>
        <tissue evidence="7">Whole body</tissue>
    </source>
</reference>
<dbReference type="PANTHER" id="PTHR10924:SF6">
    <property type="entry name" value="SOLUTE CARRIER FAMILY 49 MEMBER A3"/>
    <property type="match status" value="1"/>
</dbReference>
<evidence type="ECO:0000256" key="2">
    <source>
        <dbReference type="ARBA" id="ARBA00022692"/>
    </source>
</evidence>
<feature type="compositionally biased region" description="Polar residues" evidence="5">
    <location>
        <begin position="1"/>
        <end position="10"/>
    </location>
</feature>
<evidence type="ECO:0000256" key="6">
    <source>
        <dbReference type="SAM" id="Phobius"/>
    </source>
</evidence>
<dbReference type="Pfam" id="PF07690">
    <property type="entry name" value="MFS_1"/>
    <property type="match status" value="1"/>
</dbReference>
<feature type="transmembrane region" description="Helical" evidence="6">
    <location>
        <begin position="361"/>
        <end position="379"/>
    </location>
</feature>
<dbReference type="STRING" id="158441.A0A226ES43"/>
<feature type="transmembrane region" description="Helical" evidence="6">
    <location>
        <begin position="332"/>
        <end position="352"/>
    </location>
</feature>
<keyword evidence="3 6" id="KW-1133">Transmembrane helix</keyword>
<accession>A0A226ES43</accession>
<evidence type="ECO:0000313" key="7">
    <source>
        <dbReference type="EMBL" id="OXA60432.1"/>
    </source>
</evidence>
<dbReference type="OMA" id="KLAAYWF"/>
<dbReference type="AlphaFoldDB" id="A0A226ES43"/>
<feature type="transmembrane region" description="Helical" evidence="6">
    <location>
        <begin position="136"/>
        <end position="155"/>
    </location>
</feature>
<feature type="transmembrane region" description="Helical" evidence="6">
    <location>
        <begin position="385"/>
        <end position="407"/>
    </location>
</feature>
<protein>
    <submittedName>
        <fullName evidence="7">Major facilitator superfamily domain-containing protein 7-a</fullName>
    </submittedName>
</protein>
<organism evidence="7 8">
    <name type="scientific">Folsomia candida</name>
    <name type="common">Springtail</name>
    <dbReference type="NCBI Taxonomy" id="158441"/>
    <lineage>
        <taxon>Eukaryota</taxon>
        <taxon>Metazoa</taxon>
        <taxon>Ecdysozoa</taxon>
        <taxon>Arthropoda</taxon>
        <taxon>Hexapoda</taxon>
        <taxon>Collembola</taxon>
        <taxon>Entomobryomorpha</taxon>
        <taxon>Isotomoidea</taxon>
        <taxon>Isotomidae</taxon>
        <taxon>Proisotominae</taxon>
        <taxon>Folsomia</taxon>
    </lineage>
</organism>
<feature type="transmembrane region" description="Helical" evidence="6">
    <location>
        <begin position="167"/>
        <end position="189"/>
    </location>
</feature>
<dbReference type="SUPFAM" id="SSF103473">
    <property type="entry name" value="MFS general substrate transporter"/>
    <property type="match status" value="1"/>
</dbReference>
<dbReference type="InterPro" id="IPR036259">
    <property type="entry name" value="MFS_trans_sf"/>
</dbReference>
<dbReference type="EMBL" id="LNIX01000002">
    <property type="protein sequence ID" value="OXA60432.1"/>
    <property type="molecule type" value="Genomic_DNA"/>
</dbReference>
<feature type="transmembrane region" description="Helical" evidence="6">
    <location>
        <begin position="419"/>
        <end position="440"/>
    </location>
</feature>
<feature type="transmembrane region" description="Helical" evidence="6">
    <location>
        <begin position="69"/>
        <end position="89"/>
    </location>
</feature>
<dbReference type="GO" id="GO:0022857">
    <property type="term" value="F:transmembrane transporter activity"/>
    <property type="evidence" value="ECO:0007669"/>
    <property type="project" value="InterPro"/>
</dbReference>
<dbReference type="Proteomes" id="UP000198287">
    <property type="component" value="Unassembled WGS sequence"/>
</dbReference>
<feature type="region of interest" description="Disordered" evidence="5">
    <location>
        <begin position="1"/>
        <end position="38"/>
    </location>
</feature>
<evidence type="ECO:0000256" key="3">
    <source>
        <dbReference type="ARBA" id="ARBA00022989"/>
    </source>
</evidence>
<dbReference type="PANTHER" id="PTHR10924">
    <property type="entry name" value="MAJOR FACILITATOR SUPERFAMILY PROTEIN-RELATED"/>
    <property type="match status" value="1"/>
</dbReference>
<keyword evidence="8" id="KW-1185">Reference proteome</keyword>
<evidence type="ECO:0000256" key="4">
    <source>
        <dbReference type="ARBA" id="ARBA00023136"/>
    </source>
</evidence>
<dbReference type="InterPro" id="IPR049680">
    <property type="entry name" value="FLVCR1-2_SLC49-like"/>
</dbReference>
<sequence>MASSSQTDLVNSAAESQSIQSSSSSSSSSPHGSASFQEGDNSIAKTVGSTAVVVMSENQQPYKMYRRRWIGMLVIISLNIATGFVWLTFNSVSKISEKWLNASLTEVNLSSMLYFAGSIATSSFSGYVFEKWGIKFALILGASLNVVGCTIRYFGSFIESTEDSHEARLTVILIGQFIAACAQPFFLNVSPKYSAVWFGDGSRAVATTIGTVSNPVGIACAMLVIPMLCSNEDGDDMPLTLLVVGIIAIATLIPTFFIPVKPPTPPSASAEIALAETREVSFMVALRTLSTNIQFWVLFLAFAISVAVFNVVTSLINQIVEPYNYSDDDAGIFGACFIAAGIVGAAASGVFVDRTRKYKEVLKSAAPLLAAGYVGFLFVVREDFFPWICLVCGFLGFISFALLPVALELGVETTYPAPTSACTSVLWLGGQTCAVVFLLVGDSLRGKSPFKDDPEDTMSTGLISIACVSTLVCFLAFFFHSPYHRMEAEAEAERLKKLGVAGDANNDIMG</sequence>
<evidence type="ECO:0000256" key="1">
    <source>
        <dbReference type="ARBA" id="ARBA00004141"/>
    </source>
</evidence>
<feature type="compositionally biased region" description="Low complexity" evidence="5">
    <location>
        <begin position="12"/>
        <end position="37"/>
    </location>
</feature>
<feature type="transmembrane region" description="Helical" evidence="6">
    <location>
        <begin position="295"/>
        <end position="320"/>
    </location>
</feature>
<comment type="subcellular location">
    <subcellularLocation>
        <location evidence="1">Membrane</location>
        <topology evidence="1">Multi-pass membrane protein</topology>
    </subcellularLocation>
</comment>
<name>A0A226ES43_FOLCA</name>
<feature type="transmembrane region" description="Helical" evidence="6">
    <location>
        <begin position="109"/>
        <end position="129"/>
    </location>
</feature>
<comment type="caution">
    <text evidence="7">The sequence shown here is derived from an EMBL/GenBank/DDBJ whole genome shotgun (WGS) entry which is preliminary data.</text>
</comment>
<feature type="transmembrane region" description="Helical" evidence="6">
    <location>
        <begin position="201"/>
        <end position="225"/>
    </location>
</feature>
<proteinExistence type="predicted"/>
<evidence type="ECO:0000313" key="8">
    <source>
        <dbReference type="Proteomes" id="UP000198287"/>
    </source>
</evidence>
<gene>
    <name evidence="7" type="ORF">Fcan01_05487</name>
</gene>
<dbReference type="OrthoDB" id="422206at2759"/>
<dbReference type="GO" id="GO:0016020">
    <property type="term" value="C:membrane"/>
    <property type="evidence" value="ECO:0007669"/>
    <property type="project" value="UniProtKB-SubCell"/>
</dbReference>
<dbReference type="Gene3D" id="1.20.1250.20">
    <property type="entry name" value="MFS general substrate transporter like domains"/>
    <property type="match status" value="2"/>
</dbReference>
<keyword evidence="4 6" id="KW-0472">Membrane</keyword>
<keyword evidence="2 6" id="KW-0812">Transmembrane</keyword>